<dbReference type="AlphaFoldDB" id="A0A820JJP5"/>
<dbReference type="Proteomes" id="UP000663823">
    <property type="component" value="Unassembled WGS sequence"/>
</dbReference>
<evidence type="ECO:0000313" key="1">
    <source>
        <dbReference type="EMBL" id="CAF4325618.1"/>
    </source>
</evidence>
<gene>
    <name evidence="1" type="ORF">OTI717_LOCUS42803</name>
</gene>
<proteinExistence type="predicted"/>
<accession>A0A820JJP5</accession>
<name>A0A820JJP5_9BILA</name>
<sequence>MKYRRKYIRLVLSRVCHDELLFDLQTFSFTNESGSVTGSIRWIPKMISNNSRNKNKIIGIDDFQTLANLDPIPLTTARLRQVLQKGDRISIADDDELLENEEEYDFDTEVGDIEDNEDKYKAVNK</sequence>
<comment type="caution">
    <text evidence="1">The sequence shown here is derived from an EMBL/GenBank/DDBJ whole genome shotgun (WGS) entry which is preliminary data.</text>
</comment>
<reference evidence="1" key="1">
    <citation type="submission" date="2021-02" db="EMBL/GenBank/DDBJ databases">
        <authorList>
            <person name="Nowell W R."/>
        </authorList>
    </citation>
    <scope>NUCLEOTIDE SEQUENCE</scope>
</reference>
<dbReference type="EMBL" id="CAJOAX010055008">
    <property type="protein sequence ID" value="CAF4325618.1"/>
    <property type="molecule type" value="Genomic_DNA"/>
</dbReference>
<evidence type="ECO:0000313" key="2">
    <source>
        <dbReference type="Proteomes" id="UP000663823"/>
    </source>
</evidence>
<protein>
    <submittedName>
        <fullName evidence="1">Uncharacterized protein</fullName>
    </submittedName>
</protein>
<organism evidence="1 2">
    <name type="scientific">Rotaria sordida</name>
    <dbReference type="NCBI Taxonomy" id="392033"/>
    <lineage>
        <taxon>Eukaryota</taxon>
        <taxon>Metazoa</taxon>
        <taxon>Spiralia</taxon>
        <taxon>Gnathifera</taxon>
        <taxon>Rotifera</taxon>
        <taxon>Eurotatoria</taxon>
        <taxon>Bdelloidea</taxon>
        <taxon>Philodinida</taxon>
        <taxon>Philodinidae</taxon>
        <taxon>Rotaria</taxon>
    </lineage>
</organism>
<feature type="non-terminal residue" evidence="1">
    <location>
        <position position="125"/>
    </location>
</feature>